<dbReference type="Proteomes" id="UP000198253">
    <property type="component" value="Chromosome I"/>
</dbReference>
<gene>
    <name evidence="3" type="ORF">GA0070618_2805</name>
</gene>
<keyword evidence="1" id="KW-0472">Membrane</keyword>
<dbReference type="RefSeq" id="WP_088982025.1">
    <property type="nucleotide sequence ID" value="NZ_LT607413.1"/>
</dbReference>
<feature type="domain" description="DUF3592" evidence="2">
    <location>
        <begin position="44"/>
        <end position="97"/>
    </location>
</feature>
<evidence type="ECO:0000313" key="4">
    <source>
        <dbReference type="Proteomes" id="UP000198253"/>
    </source>
</evidence>
<keyword evidence="1" id="KW-0812">Transmembrane</keyword>
<feature type="transmembrane region" description="Helical" evidence="1">
    <location>
        <begin position="111"/>
        <end position="131"/>
    </location>
</feature>
<reference evidence="4" key="1">
    <citation type="submission" date="2016-06" db="EMBL/GenBank/DDBJ databases">
        <authorList>
            <person name="Varghese N."/>
            <person name="Submissions Spin"/>
        </authorList>
    </citation>
    <scope>NUCLEOTIDE SEQUENCE [LARGE SCALE GENOMIC DNA]</scope>
    <source>
        <strain evidence="4">DSM 43816</strain>
    </source>
</reference>
<sequence length="132" mass="14275">MFQTLLAGVFGCLFLYGGIRGEIDSIRLHRRGKRADGVFVGRVDASIRPGVQSRAGEFQFVTADGQEVTATSSFSSFPGPKPGRRVKVIYDPNHPHDTAERVAVHWGKMTFLAPLFMLLGGGMVAVALNGLL</sequence>
<evidence type="ECO:0000259" key="2">
    <source>
        <dbReference type="Pfam" id="PF12158"/>
    </source>
</evidence>
<dbReference type="InParanoid" id="A0A1C4X6V6"/>
<dbReference type="InterPro" id="IPR021994">
    <property type="entry name" value="DUF3592"/>
</dbReference>
<name>A0A1C4X6V6_MICEC</name>
<dbReference type="Pfam" id="PF12158">
    <property type="entry name" value="DUF3592"/>
    <property type="match status" value="1"/>
</dbReference>
<evidence type="ECO:0000256" key="1">
    <source>
        <dbReference type="SAM" id="Phobius"/>
    </source>
</evidence>
<accession>A0A1C4X6V6</accession>
<dbReference type="AlphaFoldDB" id="A0A1C4X6V6"/>
<protein>
    <recommendedName>
        <fullName evidence="2">DUF3592 domain-containing protein</fullName>
    </recommendedName>
</protein>
<organism evidence="3 4">
    <name type="scientific">Micromonospora echinospora</name>
    <name type="common">Micromonospora purpurea</name>
    <dbReference type="NCBI Taxonomy" id="1877"/>
    <lineage>
        <taxon>Bacteria</taxon>
        <taxon>Bacillati</taxon>
        <taxon>Actinomycetota</taxon>
        <taxon>Actinomycetes</taxon>
        <taxon>Micromonosporales</taxon>
        <taxon>Micromonosporaceae</taxon>
        <taxon>Micromonospora</taxon>
    </lineage>
</organism>
<dbReference type="OrthoDB" id="3479813at2"/>
<dbReference type="EMBL" id="LT607413">
    <property type="protein sequence ID" value="SCF04150.1"/>
    <property type="molecule type" value="Genomic_DNA"/>
</dbReference>
<proteinExistence type="predicted"/>
<keyword evidence="4" id="KW-1185">Reference proteome</keyword>
<keyword evidence="1" id="KW-1133">Transmembrane helix</keyword>
<evidence type="ECO:0000313" key="3">
    <source>
        <dbReference type="EMBL" id="SCF04150.1"/>
    </source>
</evidence>